<organism evidence="9 10">
    <name type="scientific">Marinirhabdus gelatinilytica</name>
    <dbReference type="NCBI Taxonomy" id="1703343"/>
    <lineage>
        <taxon>Bacteria</taxon>
        <taxon>Pseudomonadati</taxon>
        <taxon>Bacteroidota</taxon>
        <taxon>Flavobacteriia</taxon>
        <taxon>Flavobacteriales</taxon>
        <taxon>Flavobacteriaceae</taxon>
    </lineage>
</organism>
<feature type="transmembrane region" description="Helical" evidence="7">
    <location>
        <begin position="70"/>
        <end position="89"/>
    </location>
</feature>
<dbReference type="EMBL" id="QRAO01000002">
    <property type="protein sequence ID" value="RDK87146.1"/>
    <property type="molecule type" value="Genomic_DNA"/>
</dbReference>
<keyword evidence="10" id="KW-1185">Reference proteome</keyword>
<comment type="subcellular location">
    <subcellularLocation>
        <location evidence="1">Cell membrane</location>
        <topology evidence="1">Multi-pass membrane protein</topology>
    </subcellularLocation>
</comment>
<dbReference type="CDD" id="cd16017">
    <property type="entry name" value="LptA"/>
    <property type="match status" value="1"/>
</dbReference>
<evidence type="ECO:0000256" key="4">
    <source>
        <dbReference type="ARBA" id="ARBA00022692"/>
    </source>
</evidence>
<proteinExistence type="predicted"/>
<evidence type="ECO:0000256" key="2">
    <source>
        <dbReference type="ARBA" id="ARBA00022475"/>
    </source>
</evidence>
<evidence type="ECO:0000256" key="7">
    <source>
        <dbReference type="SAM" id="Phobius"/>
    </source>
</evidence>
<reference evidence="9 10" key="1">
    <citation type="submission" date="2018-07" db="EMBL/GenBank/DDBJ databases">
        <title>Genomic Encyclopedia of Type Strains, Phase IV (KMG-IV): sequencing the most valuable type-strain genomes for metagenomic binning, comparative biology and taxonomic classification.</title>
        <authorList>
            <person name="Goeker M."/>
        </authorList>
    </citation>
    <scope>NUCLEOTIDE SEQUENCE [LARGE SCALE GENOMIC DNA]</scope>
    <source>
        <strain evidence="9 10">DSM 101478</strain>
    </source>
</reference>
<dbReference type="SUPFAM" id="SSF53649">
    <property type="entry name" value="Alkaline phosphatase-like"/>
    <property type="match status" value="1"/>
</dbReference>
<protein>
    <submittedName>
        <fullName evidence="9">Heptose-I-phosphate ethanolaminephosphotransferase</fullName>
    </submittedName>
</protein>
<dbReference type="RefSeq" id="WP_115123346.1">
    <property type="nucleotide sequence ID" value="NZ_QRAO01000002.1"/>
</dbReference>
<evidence type="ECO:0000256" key="3">
    <source>
        <dbReference type="ARBA" id="ARBA00022679"/>
    </source>
</evidence>
<dbReference type="PANTHER" id="PTHR30443:SF2">
    <property type="entry name" value="PHOSPHOETHANOLAMINE TRANSFERASE EPTC"/>
    <property type="match status" value="1"/>
</dbReference>
<dbReference type="GO" id="GO:0005886">
    <property type="term" value="C:plasma membrane"/>
    <property type="evidence" value="ECO:0007669"/>
    <property type="project" value="UniProtKB-SubCell"/>
</dbReference>
<gene>
    <name evidence="9" type="ORF">C8D94_102328</name>
</gene>
<comment type="caution">
    <text evidence="9">The sequence shown here is derived from an EMBL/GenBank/DDBJ whole genome shotgun (WGS) entry which is preliminary data.</text>
</comment>
<accession>A0A370QFK1</accession>
<dbReference type="Proteomes" id="UP000255317">
    <property type="component" value="Unassembled WGS sequence"/>
</dbReference>
<evidence type="ECO:0000313" key="10">
    <source>
        <dbReference type="Proteomes" id="UP000255317"/>
    </source>
</evidence>
<dbReference type="GO" id="GO:0016776">
    <property type="term" value="F:phosphotransferase activity, phosphate group as acceptor"/>
    <property type="evidence" value="ECO:0007669"/>
    <property type="project" value="TreeGrafter"/>
</dbReference>
<dbReference type="Gene3D" id="3.40.720.10">
    <property type="entry name" value="Alkaline Phosphatase, subunit A"/>
    <property type="match status" value="1"/>
</dbReference>
<dbReference type="GO" id="GO:0009244">
    <property type="term" value="P:lipopolysaccharide core region biosynthetic process"/>
    <property type="evidence" value="ECO:0007669"/>
    <property type="project" value="TreeGrafter"/>
</dbReference>
<evidence type="ECO:0000256" key="6">
    <source>
        <dbReference type="ARBA" id="ARBA00023136"/>
    </source>
</evidence>
<dbReference type="InterPro" id="IPR017850">
    <property type="entry name" value="Alkaline_phosphatase_core_sf"/>
</dbReference>
<keyword evidence="2" id="KW-1003">Cell membrane</keyword>
<keyword evidence="4 7" id="KW-0812">Transmembrane</keyword>
<feature type="domain" description="Sulfatase N-terminal" evidence="8">
    <location>
        <begin position="224"/>
        <end position="510"/>
    </location>
</feature>
<keyword evidence="3 9" id="KW-0808">Transferase</keyword>
<dbReference type="InterPro" id="IPR058130">
    <property type="entry name" value="PEA_transf_C"/>
</dbReference>
<evidence type="ECO:0000256" key="5">
    <source>
        <dbReference type="ARBA" id="ARBA00022989"/>
    </source>
</evidence>
<name>A0A370QFK1_9FLAO</name>
<feature type="transmembrane region" description="Helical" evidence="7">
    <location>
        <begin position="158"/>
        <end position="175"/>
    </location>
</feature>
<dbReference type="InterPro" id="IPR040423">
    <property type="entry name" value="PEA_transferase"/>
</dbReference>
<feature type="transmembrane region" description="Helical" evidence="7">
    <location>
        <begin position="37"/>
        <end position="58"/>
    </location>
</feature>
<evidence type="ECO:0000313" key="9">
    <source>
        <dbReference type="EMBL" id="RDK87146.1"/>
    </source>
</evidence>
<keyword evidence="5 7" id="KW-1133">Transmembrane helix</keyword>
<dbReference type="PANTHER" id="PTHR30443">
    <property type="entry name" value="INNER MEMBRANE PROTEIN"/>
    <property type="match status" value="1"/>
</dbReference>
<dbReference type="OrthoDB" id="9786870at2"/>
<evidence type="ECO:0000256" key="1">
    <source>
        <dbReference type="ARBA" id="ARBA00004651"/>
    </source>
</evidence>
<dbReference type="AlphaFoldDB" id="A0A370QFK1"/>
<dbReference type="Pfam" id="PF00884">
    <property type="entry name" value="Sulfatase"/>
    <property type="match status" value="1"/>
</dbReference>
<keyword evidence="6 7" id="KW-0472">Membrane</keyword>
<feature type="transmembrane region" description="Helical" evidence="7">
    <location>
        <begin position="12"/>
        <end position="31"/>
    </location>
</feature>
<dbReference type="InterPro" id="IPR000917">
    <property type="entry name" value="Sulfatase_N"/>
</dbReference>
<sequence>MKLFHTTLKSILTVILFFPWVVVLLVGSIIIPSQDMYINEVLAFLLMSIAGVTIISIIKNTRVFKLAALFGYLFLAFFAFLKLSFYYQYGVPISASALFVIFETNSTEASDYLSHYFSSTTILLAGILLVAFFIMLWQSFKRNRNVPNTTKTPFFKKLWTCAVLLFISVICLYGIKKYVATHNIPYAALATWDEYKTAKQNLKNNLAQPTSDAFSNVSSQKKEQTYIVVLGESTSSWHMQLYGYPRETNPELTKIEKDLVVMDSVISPHVHTILALEKILTLTDSETPKPSPNGSIIQLANQAGFTTYWVSNQKPVGLYESIPTILGSAATHRHFLATDDYNFNIYDEHLIPTVQKILKEHKTEKKIIFVHLIGTHLRYEKRYPKNSEHFTAPYEHLKYTSEKAIIQTNAYDNATRYNDMVIRKLIQLLEQEDTTAWLTYLSDHGDEVYDTMDFLGHNEYHGTRPMFEVPFLFWFSEKYKREMPVNFKKFEHRKYSLEHFPHTFAGLSGIQFNGYDASKNVLDSTFVARKRIVKDTVDYDQR</sequence>
<feature type="transmembrane region" description="Helical" evidence="7">
    <location>
        <begin position="116"/>
        <end position="137"/>
    </location>
</feature>
<evidence type="ECO:0000259" key="8">
    <source>
        <dbReference type="Pfam" id="PF00884"/>
    </source>
</evidence>